<dbReference type="RefSeq" id="WP_057843815.1">
    <property type="nucleotide sequence ID" value="NZ_LLYA01000135.1"/>
</dbReference>
<accession>A0A0R3N1X9</accession>
<sequence>MIPPGKTTFARMQTAAHNEAQRIEIIEDGWVTLGQLPVPRPDRVRLRDDFAGIVRLIDLIEADDIIRGRLEDALKRQAATPAPASRPDTELVPVDEEVASE</sequence>
<reference evidence="2 3" key="1">
    <citation type="submission" date="2014-03" db="EMBL/GenBank/DDBJ databases">
        <title>Bradyrhizobium valentinum sp. nov., isolated from effective nodules of Lupinus mariae-josephae, a lupine endemic of basic-lime soils in Eastern Spain.</title>
        <authorList>
            <person name="Duran D."/>
            <person name="Rey L."/>
            <person name="Navarro A."/>
            <person name="Busquets A."/>
            <person name="Imperial J."/>
            <person name="Ruiz-Argueso T."/>
        </authorList>
    </citation>
    <scope>NUCLEOTIDE SEQUENCE [LARGE SCALE GENOMIC DNA]</scope>
    <source>
        <strain evidence="2 3">Ro19</strain>
    </source>
</reference>
<protein>
    <submittedName>
        <fullName evidence="2">Uncharacterized protein</fullName>
    </submittedName>
</protein>
<gene>
    <name evidence="2" type="ORF">CQ13_23180</name>
</gene>
<feature type="region of interest" description="Disordered" evidence="1">
    <location>
        <begin position="76"/>
        <end position="101"/>
    </location>
</feature>
<dbReference type="OrthoDB" id="8256009at2"/>
<comment type="caution">
    <text evidence="2">The sequence shown here is derived from an EMBL/GenBank/DDBJ whole genome shotgun (WGS) entry which is preliminary data.</text>
</comment>
<proteinExistence type="predicted"/>
<dbReference type="AlphaFoldDB" id="A0A0R3N1X9"/>
<organism evidence="2 3">
    <name type="scientific">Bradyrhizobium retamae</name>
    <dbReference type="NCBI Taxonomy" id="1300035"/>
    <lineage>
        <taxon>Bacteria</taxon>
        <taxon>Pseudomonadati</taxon>
        <taxon>Pseudomonadota</taxon>
        <taxon>Alphaproteobacteria</taxon>
        <taxon>Hyphomicrobiales</taxon>
        <taxon>Nitrobacteraceae</taxon>
        <taxon>Bradyrhizobium</taxon>
    </lineage>
</organism>
<name>A0A0R3N1X9_9BRAD</name>
<evidence type="ECO:0000256" key="1">
    <source>
        <dbReference type="SAM" id="MobiDB-lite"/>
    </source>
</evidence>
<dbReference type="Proteomes" id="UP000052023">
    <property type="component" value="Unassembled WGS sequence"/>
</dbReference>
<keyword evidence="3" id="KW-1185">Reference proteome</keyword>
<evidence type="ECO:0000313" key="2">
    <source>
        <dbReference type="EMBL" id="KRR25930.1"/>
    </source>
</evidence>
<dbReference type="EMBL" id="LLYA01000135">
    <property type="protein sequence ID" value="KRR25930.1"/>
    <property type="molecule type" value="Genomic_DNA"/>
</dbReference>
<evidence type="ECO:0000313" key="3">
    <source>
        <dbReference type="Proteomes" id="UP000052023"/>
    </source>
</evidence>